<dbReference type="Proteomes" id="UP000294830">
    <property type="component" value="Unassembled WGS sequence"/>
</dbReference>
<keyword evidence="1" id="KW-0238">DNA-binding</keyword>
<dbReference type="GO" id="GO:0003700">
    <property type="term" value="F:DNA-binding transcription factor activity"/>
    <property type="evidence" value="ECO:0007669"/>
    <property type="project" value="InterPro"/>
</dbReference>
<evidence type="ECO:0000256" key="2">
    <source>
        <dbReference type="SAM" id="Phobius"/>
    </source>
</evidence>
<feature type="transmembrane region" description="Helical" evidence="2">
    <location>
        <begin position="103"/>
        <end position="124"/>
    </location>
</feature>
<keyword evidence="2" id="KW-0472">Membrane</keyword>
<dbReference type="PROSITE" id="PS01124">
    <property type="entry name" value="HTH_ARAC_FAMILY_2"/>
    <property type="match status" value="1"/>
</dbReference>
<feature type="transmembrane region" description="Helical" evidence="2">
    <location>
        <begin position="155"/>
        <end position="173"/>
    </location>
</feature>
<dbReference type="GO" id="GO:0043565">
    <property type="term" value="F:sequence-specific DNA binding"/>
    <property type="evidence" value="ECO:0007669"/>
    <property type="project" value="InterPro"/>
</dbReference>
<dbReference type="InterPro" id="IPR018060">
    <property type="entry name" value="HTH_AraC"/>
</dbReference>
<dbReference type="OrthoDB" id="1157591at2"/>
<dbReference type="EMBL" id="SLWB01000001">
    <property type="protein sequence ID" value="TCN72857.1"/>
    <property type="molecule type" value="Genomic_DNA"/>
</dbReference>
<feature type="transmembrane region" description="Helical" evidence="2">
    <location>
        <begin position="220"/>
        <end position="244"/>
    </location>
</feature>
<organism evidence="4 5">
    <name type="scientific">Acetobacteroides hydrogenigenes</name>
    <dbReference type="NCBI Taxonomy" id="979970"/>
    <lineage>
        <taxon>Bacteria</taxon>
        <taxon>Pseudomonadati</taxon>
        <taxon>Bacteroidota</taxon>
        <taxon>Bacteroidia</taxon>
        <taxon>Bacteroidales</taxon>
        <taxon>Rikenellaceae</taxon>
        <taxon>Acetobacteroides</taxon>
    </lineage>
</organism>
<dbReference type="PANTHER" id="PTHR43280:SF2">
    <property type="entry name" value="HTH-TYPE TRANSCRIPTIONAL REGULATOR EXSA"/>
    <property type="match status" value="1"/>
</dbReference>
<evidence type="ECO:0000256" key="1">
    <source>
        <dbReference type="ARBA" id="ARBA00023125"/>
    </source>
</evidence>
<gene>
    <name evidence="4" type="ORF">CLV25_10175</name>
</gene>
<accession>A0A4R2EY65</accession>
<feature type="domain" description="HTH araC/xylS-type" evidence="3">
    <location>
        <begin position="283"/>
        <end position="375"/>
    </location>
</feature>
<sequence>MISLENLYALFIILAPAITSFAALLILTFDTMRGGTGEWRLRSRVFLYFGSTLVSWVTLLLYFHVPEIFVRINWLSYLAFMLIQVYFYGFIFKVTRIDASERFSWWHYLLPGLITLGLLVLQLVTPEAEQLRVVMGRGEYNGSERLFFFYSNSKMVVRLVFTVVYTMLAFGRLARYRRFVAAHASGHPNLLRWVLGFLILSVLLFVIPSLTLIYSRNTVLNSFVMGIHVVVLLVQYCYLCYYVLAGHYVTIVEDEPPLLGGHTSEYDSTALPKKSQLTRESFEEYMQAERPYLNPNLKITDLVEALGVNRTYISAFVNSEYGVNFSAYINQRRLQEYQQLLADPANEGRSKLELSEMAGFSSYRSFLRVAEKVEV</sequence>
<dbReference type="RefSeq" id="WP_131837646.1">
    <property type="nucleotide sequence ID" value="NZ_SLWB01000001.1"/>
</dbReference>
<keyword evidence="2" id="KW-1133">Transmembrane helix</keyword>
<dbReference type="Gene3D" id="1.10.10.60">
    <property type="entry name" value="Homeodomain-like"/>
    <property type="match status" value="1"/>
</dbReference>
<evidence type="ECO:0000313" key="4">
    <source>
        <dbReference type="EMBL" id="TCN72857.1"/>
    </source>
</evidence>
<feature type="transmembrane region" description="Helical" evidence="2">
    <location>
        <begin position="6"/>
        <end position="29"/>
    </location>
</feature>
<dbReference type="AlphaFoldDB" id="A0A4R2EY65"/>
<name>A0A4R2EY65_9BACT</name>
<dbReference type="SMART" id="SM00342">
    <property type="entry name" value="HTH_ARAC"/>
    <property type="match status" value="1"/>
</dbReference>
<dbReference type="PANTHER" id="PTHR43280">
    <property type="entry name" value="ARAC-FAMILY TRANSCRIPTIONAL REGULATOR"/>
    <property type="match status" value="1"/>
</dbReference>
<reference evidence="4 5" key="1">
    <citation type="submission" date="2019-03" db="EMBL/GenBank/DDBJ databases">
        <title>Genomic Encyclopedia of Archaeal and Bacterial Type Strains, Phase II (KMG-II): from individual species to whole genera.</title>
        <authorList>
            <person name="Goeker M."/>
        </authorList>
    </citation>
    <scope>NUCLEOTIDE SEQUENCE [LARGE SCALE GENOMIC DNA]</scope>
    <source>
        <strain evidence="4 5">RL-C</strain>
    </source>
</reference>
<proteinExistence type="predicted"/>
<feature type="transmembrane region" description="Helical" evidence="2">
    <location>
        <begin position="45"/>
        <end position="65"/>
    </location>
</feature>
<evidence type="ECO:0000259" key="3">
    <source>
        <dbReference type="PROSITE" id="PS01124"/>
    </source>
</evidence>
<keyword evidence="2" id="KW-0812">Transmembrane</keyword>
<feature type="transmembrane region" description="Helical" evidence="2">
    <location>
        <begin position="71"/>
        <end position="91"/>
    </location>
</feature>
<protein>
    <submittedName>
        <fullName evidence="4">Helix-turn-helix protein</fullName>
    </submittedName>
</protein>
<keyword evidence="5" id="KW-1185">Reference proteome</keyword>
<feature type="transmembrane region" description="Helical" evidence="2">
    <location>
        <begin position="193"/>
        <end position="214"/>
    </location>
</feature>
<evidence type="ECO:0000313" key="5">
    <source>
        <dbReference type="Proteomes" id="UP000294830"/>
    </source>
</evidence>
<comment type="caution">
    <text evidence="4">The sequence shown here is derived from an EMBL/GenBank/DDBJ whole genome shotgun (WGS) entry which is preliminary data.</text>
</comment>